<dbReference type="InterPro" id="IPR000595">
    <property type="entry name" value="cNMP-bd_dom"/>
</dbReference>
<dbReference type="InterPro" id="IPR018490">
    <property type="entry name" value="cNMP-bd_dom_sf"/>
</dbReference>
<reference evidence="2" key="3">
    <citation type="submission" date="2023-05" db="EMBL/GenBank/DDBJ databases">
        <authorList>
            <person name="Smith C.H."/>
        </authorList>
    </citation>
    <scope>NUCLEOTIDE SEQUENCE</scope>
    <source>
        <strain evidence="2">CHS0354</strain>
        <tissue evidence="2">Mantle</tissue>
    </source>
</reference>
<proteinExistence type="predicted"/>
<evidence type="ECO:0000259" key="1">
    <source>
        <dbReference type="PROSITE" id="PS50042"/>
    </source>
</evidence>
<gene>
    <name evidence="2" type="ORF">CHS0354_027221</name>
</gene>
<dbReference type="Pfam" id="PF00027">
    <property type="entry name" value="cNMP_binding"/>
    <property type="match status" value="1"/>
</dbReference>
<reference evidence="2" key="1">
    <citation type="journal article" date="2021" name="Genome Biol. Evol.">
        <title>A High-Quality Reference Genome for a Parasitic Bivalve with Doubly Uniparental Inheritance (Bivalvia: Unionida).</title>
        <authorList>
            <person name="Smith C.H."/>
        </authorList>
    </citation>
    <scope>NUCLEOTIDE SEQUENCE</scope>
    <source>
        <strain evidence="2">CHS0354</strain>
    </source>
</reference>
<organism evidence="2 3">
    <name type="scientific">Potamilus streckersoni</name>
    <dbReference type="NCBI Taxonomy" id="2493646"/>
    <lineage>
        <taxon>Eukaryota</taxon>
        <taxon>Metazoa</taxon>
        <taxon>Spiralia</taxon>
        <taxon>Lophotrochozoa</taxon>
        <taxon>Mollusca</taxon>
        <taxon>Bivalvia</taxon>
        <taxon>Autobranchia</taxon>
        <taxon>Heteroconchia</taxon>
        <taxon>Palaeoheterodonta</taxon>
        <taxon>Unionida</taxon>
        <taxon>Unionoidea</taxon>
        <taxon>Unionidae</taxon>
        <taxon>Ambleminae</taxon>
        <taxon>Lampsilini</taxon>
        <taxon>Potamilus</taxon>
    </lineage>
</organism>
<accession>A0AAE0SZ13</accession>
<sequence>MIIPVLSAKLAWRPKSRTEGENEALKKTTVPDFAKQATVTVNKLQSPRPIYGRLVVKYGRGKYFGEAIVVNNKGQVTASVVAEEDCDVLVLEEDLFNRTIKARNFDSDGEGFATFARCLRERYIIRLDT</sequence>
<dbReference type="PROSITE" id="PS50042">
    <property type="entry name" value="CNMP_BINDING_3"/>
    <property type="match status" value="1"/>
</dbReference>
<dbReference type="InterPro" id="IPR014710">
    <property type="entry name" value="RmlC-like_jellyroll"/>
</dbReference>
<keyword evidence="3" id="KW-1185">Reference proteome</keyword>
<dbReference type="AlphaFoldDB" id="A0AAE0SZ13"/>
<dbReference type="Gene3D" id="2.60.120.10">
    <property type="entry name" value="Jelly Rolls"/>
    <property type="match status" value="1"/>
</dbReference>
<evidence type="ECO:0000313" key="3">
    <source>
        <dbReference type="Proteomes" id="UP001195483"/>
    </source>
</evidence>
<comment type="caution">
    <text evidence="2">The sequence shown here is derived from an EMBL/GenBank/DDBJ whole genome shotgun (WGS) entry which is preliminary data.</text>
</comment>
<evidence type="ECO:0000313" key="2">
    <source>
        <dbReference type="EMBL" id="KAK3600726.1"/>
    </source>
</evidence>
<dbReference type="SUPFAM" id="SSF51206">
    <property type="entry name" value="cAMP-binding domain-like"/>
    <property type="match status" value="1"/>
</dbReference>
<dbReference type="EMBL" id="JAEAOA010001632">
    <property type="protein sequence ID" value="KAK3600726.1"/>
    <property type="molecule type" value="Genomic_DNA"/>
</dbReference>
<feature type="domain" description="Cyclic nucleotide-binding" evidence="1">
    <location>
        <begin position="36"/>
        <end position="100"/>
    </location>
</feature>
<name>A0AAE0SZ13_9BIVA</name>
<reference evidence="2" key="2">
    <citation type="journal article" date="2021" name="Genome Biol. Evol.">
        <title>Developing a high-quality reference genome for a parasitic bivalve with doubly uniparental inheritance (Bivalvia: Unionida).</title>
        <authorList>
            <person name="Smith C.H."/>
        </authorList>
    </citation>
    <scope>NUCLEOTIDE SEQUENCE</scope>
    <source>
        <strain evidence="2">CHS0354</strain>
        <tissue evidence="2">Mantle</tissue>
    </source>
</reference>
<protein>
    <recommendedName>
        <fullName evidence="1">Cyclic nucleotide-binding domain-containing protein</fullName>
    </recommendedName>
</protein>
<dbReference type="Proteomes" id="UP001195483">
    <property type="component" value="Unassembled WGS sequence"/>
</dbReference>